<gene>
    <name evidence="2" type="ORF">R1flu_013936</name>
</gene>
<evidence type="ECO:0000256" key="1">
    <source>
        <dbReference type="SAM" id="Phobius"/>
    </source>
</evidence>
<protein>
    <submittedName>
        <fullName evidence="2">Uncharacterized protein</fullName>
    </submittedName>
</protein>
<evidence type="ECO:0000313" key="3">
    <source>
        <dbReference type="Proteomes" id="UP001605036"/>
    </source>
</evidence>
<keyword evidence="1" id="KW-0472">Membrane</keyword>
<dbReference type="Proteomes" id="UP001605036">
    <property type="component" value="Unassembled WGS sequence"/>
</dbReference>
<organism evidence="2 3">
    <name type="scientific">Riccia fluitans</name>
    <dbReference type="NCBI Taxonomy" id="41844"/>
    <lineage>
        <taxon>Eukaryota</taxon>
        <taxon>Viridiplantae</taxon>
        <taxon>Streptophyta</taxon>
        <taxon>Embryophyta</taxon>
        <taxon>Marchantiophyta</taxon>
        <taxon>Marchantiopsida</taxon>
        <taxon>Marchantiidae</taxon>
        <taxon>Marchantiales</taxon>
        <taxon>Ricciaceae</taxon>
        <taxon>Riccia</taxon>
    </lineage>
</organism>
<name>A0ABD1YF05_9MARC</name>
<proteinExistence type="predicted"/>
<comment type="caution">
    <text evidence="2">The sequence shown here is derived from an EMBL/GenBank/DDBJ whole genome shotgun (WGS) entry which is preliminary data.</text>
</comment>
<evidence type="ECO:0000313" key="2">
    <source>
        <dbReference type="EMBL" id="KAL2629250.1"/>
    </source>
</evidence>
<feature type="transmembrane region" description="Helical" evidence="1">
    <location>
        <begin position="40"/>
        <end position="58"/>
    </location>
</feature>
<accession>A0ABD1YF05</accession>
<keyword evidence="1" id="KW-1133">Transmembrane helix</keyword>
<dbReference type="EMBL" id="JBHFFA010000004">
    <property type="protein sequence ID" value="KAL2629250.1"/>
    <property type="molecule type" value="Genomic_DNA"/>
</dbReference>
<reference evidence="2 3" key="1">
    <citation type="submission" date="2024-09" db="EMBL/GenBank/DDBJ databases">
        <title>Chromosome-scale assembly of Riccia fluitans.</title>
        <authorList>
            <person name="Paukszto L."/>
            <person name="Sawicki J."/>
            <person name="Karawczyk K."/>
            <person name="Piernik-Szablinska J."/>
            <person name="Szczecinska M."/>
            <person name="Mazdziarz M."/>
        </authorList>
    </citation>
    <scope>NUCLEOTIDE SEQUENCE [LARGE SCALE GENOMIC DNA]</scope>
    <source>
        <strain evidence="2">Rf_01</strain>
        <tissue evidence="2">Aerial parts of the thallus</tissue>
    </source>
</reference>
<dbReference type="AlphaFoldDB" id="A0ABD1YF05"/>
<keyword evidence="3" id="KW-1185">Reference proteome</keyword>
<keyword evidence="1" id="KW-0812">Transmembrane</keyword>
<sequence length="148" mass="16286">MGCIDSPEEDLDIAPIDCEECTIGGRSASSASCLERHQRYFITIVGVVLTSILVHLGVVTDKECDSLVLLSAVPVDPLVAIYACHVSLEDELARIQVQLEEACVLRVETEAEVARLMWRRDALDLGDCFKTSHYPPHGVEDKNPHSQP</sequence>